<evidence type="ECO:0000313" key="1">
    <source>
        <dbReference type="EMBL" id="CAA2623571.1"/>
    </source>
</evidence>
<reference evidence="1 2" key="1">
    <citation type="submission" date="2019-12" db="EMBL/GenBank/DDBJ databases">
        <authorList>
            <person name="Scholz U."/>
            <person name="Mascher M."/>
            <person name="Fiebig A."/>
        </authorList>
    </citation>
    <scope>NUCLEOTIDE SEQUENCE</scope>
</reference>
<gene>
    <name evidence="1" type="ORF">SI7747_07009498</name>
</gene>
<sequence>MAACHHHTVPVVILTVSGAMQPHSYRHKMEKAELPSLPCMGKMGRDPFHHRPPRLDGNGSCYFQGTVAATSEAALAVVAMTETAFVLEILLGVDATDTGELWSRIPR</sequence>
<dbReference type="EMBL" id="LR743594">
    <property type="protein sequence ID" value="CAA2623571.1"/>
    <property type="molecule type" value="Genomic_DNA"/>
</dbReference>
<dbReference type="EMBL" id="CACRZD030000007">
    <property type="protein sequence ID" value="CAA6663113.1"/>
    <property type="molecule type" value="Genomic_DNA"/>
</dbReference>
<evidence type="ECO:0000313" key="2">
    <source>
        <dbReference type="Proteomes" id="UP001189122"/>
    </source>
</evidence>
<name>A0A7I8IZU9_SPIIN</name>
<organism evidence="1">
    <name type="scientific">Spirodela intermedia</name>
    <name type="common">Intermediate duckweed</name>
    <dbReference type="NCBI Taxonomy" id="51605"/>
    <lineage>
        <taxon>Eukaryota</taxon>
        <taxon>Viridiplantae</taxon>
        <taxon>Streptophyta</taxon>
        <taxon>Embryophyta</taxon>
        <taxon>Tracheophyta</taxon>
        <taxon>Spermatophyta</taxon>
        <taxon>Magnoliopsida</taxon>
        <taxon>Liliopsida</taxon>
        <taxon>Araceae</taxon>
        <taxon>Lemnoideae</taxon>
        <taxon>Spirodela</taxon>
    </lineage>
</organism>
<proteinExistence type="predicted"/>
<protein>
    <submittedName>
        <fullName evidence="1">Uncharacterized protein</fullName>
    </submittedName>
</protein>
<accession>A0A7I8IZU9</accession>
<dbReference type="Proteomes" id="UP001189122">
    <property type="component" value="Unassembled WGS sequence"/>
</dbReference>
<dbReference type="AlphaFoldDB" id="A0A7I8IZU9"/>
<keyword evidence="2" id="KW-1185">Reference proteome</keyword>